<dbReference type="Pfam" id="PF13385">
    <property type="entry name" value="Laminin_G_3"/>
    <property type="match status" value="1"/>
</dbReference>
<dbReference type="InterPro" id="IPR009056">
    <property type="entry name" value="Cyt_c-like_dom"/>
</dbReference>
<keyword evidence="5" id="KW-0732">Signal</keyword>
<organism evidence="7 8">
    <name type="scientific">Anatilimnocola aggregata</name>
    <dbReference type="NCBI Taxonomy" id="2528021"/>
    <lineage>
        <taxon>Bacteria</taxon>
        <taxon>Pseudomonadati</taxon>
        <taxon>Planctomycetota</taxon>
        <taxon>Planctomycetia</taxon>
        <taxon>Pirellulales</taxon>
        <taxon>Pirellulaceae</taxon>
        <taxon>Anatilimnocola</taxon>
    </lineage>
</organism>
<dbReference type="RefSeq" id="WP_145095887.1">
    <property type="nucleotide sequence ID" value="NZ_CP036274.1"/>
</dbReference>
<dbReference type="Pfam" id="PF07583">
    <property type="entry name" value="PSCyt2"/>
    <property type="match status" value="1"/>
</dbReference>
<proteinExistence type="predicted"/>
<keyword evidence="8" id="KW-1185">Reference proteome</keyword>
<dbReference type="InterPro" id="IPR022655">
    <property type="entry name" value="DUF1553"/>
</dbReference>
<protein>
    <submittedName>
        <fullName evidence="7">Planctomycete cytochrome C</fullName>
    </submittedName>
</protein>
<keyword evidence="2 4" id="KW-0479">Metal-binding</keyword>
<evidence type="ECO:0000313" key="8">
    <source>
        <dbReference type="Proteomes" id="UP000315017"/>
    </source>
</evidence>
<keyword evidence="1 4" id="KW-0349">Heme</keyword>
<feature type="chain" id="PRO_5021807497" evidence="5">
    <location>
        <begin position="29"/>
        <end position="987"/>
    </location>
</feature>
<dbReference type="AlphaFoldDB" id="A0A517YJP4"/>
<reference evidence="7 8" key="1">
    <citation type="submission" date="2019-02" db="EMBL/GenBank/DDBJ databases">
        <title>Deep-cultivation of Planctomycetes and their phenomic and genomic characterization uncovers novel biology.</title>
        <authorList>
            <person name="Wiegand S."/>
            <person name="Jogler M."/>
            <person name="Boedeker C."/>
            <person name="Pinto D."/>
            <person name="Vollmers J."/>
            <person name="Rivas-Marin E."/>
            <person name="Kohn T."/>
            <person name="Peeters S.H."/>
            <person name="Heuer A."/>
            <person name="Rast P."/>
            <person name="Oberbeckmann S."/>
            <person name="Bunk B."/>
            <person name="Jeske O."/>
            <person name="Meyerdierks A."/>
            <person name="Storesund J.E."/>
            <person name="Kallscheuer N."/>
            <person name="Luecker S."/>
            <person name="Lage O.M."/>
            <person name="Pohl T."/>
            <person name="Merkel B.J."/>
            <person name="Hornburger P."/>
            <person name="Mueller R.-W."/>
            <person name="Bruemmer F."/>
            <person name="Labrenz M."/>
            <person name="Spormann A.M."/>
            <person name="Op den Camp H."/>
            <person name="Overmann J."/>
            <person name="Amann R."/>
            <person name="Jetten M.S.M."/>
            <person name="Mascher T."/>
            <person name="Medema M.H."/>
            <person name="Devos D.P."/>
            <person name="Kaster A.-K."/>
            <person name="Ovreas L."/>
            <person name="Rohde M."/>
            <person name="Galperin M.Y."/>
            <person name="Jogler C."/>
        </authorList>
    </citation>
    <scope>NUCLEOTIDE SEQUENCE [LARGE SCALE GENOMIC DNA]</scope>
    <source>
        <strain evidence="7 8">ETA_A8</strain>
    </source>
</reference>
<dbReference type="Pfam" id="PF07587">
    <property type="entry name" value="PSD1"/>
    <property type="match status" value="1"/>
</dbReference>
<dbReference type="KEGG" id="aagg:ETAA8_55760"/>
<dbReference type="PROSITE" id="PS51007">
    <property type="entry name" value="CYTC"/>
    <property type="match status" value="1"/>
</dbReference>
<feature type="domain" description="Cytochrome c" evidence="6">
    <location>
        <begin position="30"/>
        <end position="118"/>
    </location>
</feature>
<evidence type="ECO:0000259" key="6">
    <source>
        <dbReference type="PROSITE" id="PS51007"/>
    </source>
</evidence>
<dbReference type="InterPro" id="IPR011429">
    <property type="entry name" value="Cyt_c_Planctomycete-type"/>
</dbReference>
<dbReference type="OrthoDB" id="1524066at2"/>
<evidence type="ECO:0000256" key="1">
    <source>
        <dbReference type="ARBA" id="ARBA00022617"/>
    </source>
</evidence>
<accession>A0A517YJP4</accession>
<dbReference type="Gene3D" id="2.60.120.200">
    <property type="match status" value="1"/>
</dbReference>
<dbReference type="SUPFAM" id="SSF46626">
    <property type="entry name" value="Cytochrome c"/>
    <property type="match status" value="1"/>
</dbReference>
<feature type="signal peptide" evidence="5">
    <location>
        <begin position="1"/>
        <end position="28"/>
    </location>
</feature>
<evidence type="ECO:0000313" key="7">
    <source>
        <dbReference type="EMBL" id="QDU30436.1"/>
    </source>
</evidence>
<keyword evidence="3 4" id="KW-0408">Iron</keyword>
<dbReference type="InterPro" id="IPR013320">
    <property type="entry name" value="ConA-like_dom_sf"/>
</dbReference>
<dbReference type="Pfam" id="PF07635">
    <property type="entry name" value="PSCyt1"/>
    <property type="match status" value="1"/>
</dbReference>
<evidence type="ECO:0000256" key="3">
    <source>
        <dbReference type="ARBA" id="ARBA00023004"/>
    </source>
</evidence>
<evidence type="ECO:0000256" key="4">
    <source>
        <dbReference type="PROSITE-ProRule" id="PRU00433"/>
    </source>
</evidence>
<dbReference type="PANTHER" id="PTHR35889">
    <property type="entry name" value="CYCLOINULO-OLIGOSACCHARIDE FRUCTANOTRANSFERASE-RELATED"/>
    <property type="match status" value="1"/>
</dbReference>
<dbReference type="SUPFAM" id="SSF49899">
    <property type="entry name" value="Concanavalin A-like lectins/glucanases"/>
    <property type="match status" value="1"/>
</dbReference>
<name>A0A517YJP4_9BACT</name>
<dbReference type="InterPro" id="IPR011444">
    <property type="entry name" value="DUF1549"/>
</dbReference>
<dbReference type="Proteomes" id="UP000315017">
    <property type="component" value="Chromosome"/>
</dbReference>
<evidence type="ECO:0000256" key="5">
    <source>
        <dbReference type="SAM" id="SignalP"/>
    </source>
</evidence>
<dbReference type="PANTHER" id="PTHR35889:SF3">
    <property type="entry name" value="F-BOX DOMAIN-CONTAINING PROTEIN"/>
    <property type="match status" value="1"/>
</dbReference>
<sequence length="987" mass="109037" precursor="true">MHYSCCGKIPWFVALVFVGSSTTVPLVAAPPKIEPLELFARHCVTCHNTSDPKAGLDLSQAESALKGGDSGTVIVAGKPSDSLLLERIADGSMPPEHDGRRLTGDEVSAVKSWIEQGAAWPATKTLSQFEFTTERRAGYDWWSLQPIRPPAIPVAARATANSAIDAFVGMRLQTEGLQLAAPADRVTFVRRACFDLIGLPPSPSEIEQFLTDIAPDAMDRLVDRLLASPHYGERWGRHWLDVVRYGESDGFEHDKYREHSWPYRDYVIRSLNSDKPYAAFMTEQIAGDALPGVTHETMAATGFLVAGPWDEIQNVGASPTEKRRAREEQQEELVAAVSQTFLGLTVNCARCHDHKFDPITQSDYYRLKATLDGVDHGNRPWLTAEEQRTWDAKLKPLAAELVAAKSLLVDVSKQLPSDARLERGADQPLVAGRFGQTFSPQHAQVAAAHSPAYDVPPLTVECWTRLNSKSNFNILVACNPKDSGDHWELYTYAATGELSLYMPGCKPAEIRSGVDICDNEWHYVAATIDEGKVQLFVDGKLVHAAGITRPKRGGKQGALQFAAIAEQKLGCAGLVDEVRLSRGLRTIDHLPAAPFTVDADTLALWHFDEATGGLFADAVPPPADRSVEAIRRQQAETRQKIEQLEASIARQQQPKLYAGVRRQPEPTVLLIRGDLTKPGPLIPSGVLSGVRTVAGFWQLPADAPEAQRRLKLAEWIAHQHNPLPWRVMANRVWQYHFGRGFVDNSSDFGFSGGQPSHPELLDHLAGELQRSGSLKQLHRHIMTSRVYQQASEIAAGPVAQRAHRIDADNRLLWRYSARRLEAEIVRDAMLTVSGQLNRQQGGPSFKPFTVTVFNTHFYHLQEQDRPEFQRRTIYRAAVVTGRDPLLSALDCPAPSLAAPKRQETVTPLQALGLMNDAFVQRQAAELAARIAAKLLPVNEQISQLYLVALGREALPAETSAARALVDEHGLRELAWALLNSSEFLFVR</sequence>
<dbReference type="EMBL" id="CP036274">
    <property type="protein sequence ID" value="QDU30436.1"/>
    <property type="molecule type" value="Genomic_DNA"/>
</dbReference>
<dbReference type="GO" id="GO:0046872">
    <property type="term" value="F:metal ion binding"/>
    <property type="evidence" value="ECO:0007669"/>
    <property type="project" value="UniProtKB-KW"/>
</dbReference>
<dbReference type="GO" id="GO:0020037">
    <property type="term" value="F:heme binding"/>
    <property type="evidence" value="ECO:0007669"/>
    <property type="project" value="InterPro"/>
</dbReference>
<evidence type="ECO:0000256" key="2">
    <source>
        <dbReference type="ARBA" id="ARBA00022723"/>
    </source>
</evidence>
<gene>
    <name evidence="7" type="ORF">ETAA8_55760</name>
</gene>
<dbReference type="GO" id="GO:0009055">
    <property type="term" value="F:electron transfer activity"/>
    <property type="evidence" value="ECO:0007669"/>
    <property type="project" value="InterPro"/>
</dbReference>
<dbReference type="InterPro" id="IPR036909">
    <property type="entry name" value="Cyt_c-like_dom_sf"/>
</dbReference>